<dbReference type="Proteomes" id="UP000215914">
    <property type="component" value="Unassembled WGS sequence"/>
</dbReference>
<organism evidence="1 2">
    <name type="scientific">Helianthus annuus</name>
    <name type="common">Common sunflower</name>
    <dbReference type="NCBI Taxonomy" id="4232"/>
    <lineage>
        <taxon>Eukaryota</taxon>
        <taxon>Viridiplantae</taxon>
        <taxon>Streptophyta</taxon>
        <taxon>Embryophyta</taxon>
        <taxon>Tracheophyta</taxon>
        <taxon>Spermatophyta</taxon>
        <taxon>Magnoliopsida</taxon>
        <taxon>eudicotyledons</taxon>
        <taxon>Gunneridae</taxon>
        <taxon>Pentapetalae</taxon>
        <taxon>asterids</taxon>
        <taxon>campanulids</taxon>
        <taxon>Asterales</taxon>
        <taxon>Asteraceae</taxon>
        <taxon>Asteroideae</taxon>
        <taxon>Heliantheae alliance</taxon>
        <taxon>Heliantheae</taxon>
        <taxon>Helianthus</taxon>
    </lineage>
</organism>
<reference evidence="1" key="2">
    <citation type="submission" date="2020-06" db="EMBL/GenBank/DDBJ databases">
        <title>Helianthus annuus Genome sequencing and assembly Release 2.</title>
        <authorList>
            <person name="Gouzy J."/>
            <person name="Langlade N."/>
            <person name="Munos S."/>
        </authorList>
    </citation>
    <scope>NUCLEOTIDE SEQUENCE</scope>
    <source>
        <tissue evidence="1">Leaves</tissue>
    </source>
</reference>
<protein>
    <submittedName>
        <fullName evidence="1">Uncharacterized protein</fullName>
    </submittedName>
</protein>
<name>A0A9K3NQ14_HELAN</name>
<dbReference type="AlphaFoldDB" id="A0A9K3NQ14"/>
<dbReference type="EMBL" id="MNCJ02000319">
    <property type="protein sequence ID" value="KAF5808837.1"/>
    <property type="molecule type" value="Genomic_DNA"/>
</dbReference>
<accession>A0A9K3NQ14</accession>
<evidence type="ECO:0000313" key="2">
    <source>
        <dbReference type="Proteomes" id="UP000215914"/>
    </source>
</evidence>
<proteinExistence type="predicted"/>
<keyword evidence="2" id="KW-1185">Reference proteome</keyword>
<reference evidence="1" key="1">
    <citation type="journal article" date="2017" name="Nature">
        <title>The sunflower genome provides insights into oil metabolism, flowering and Asterid evolution.</title>
        <authorList>
            <person name="Badouin H."/>
            <person name="Gouzy J."/>
            <person name="Grassa C.J."/>
            <person name="Murat F."/>
            <person name="Staton S.E."/>
            <person name="Cottret L."/>
            <person name="Lelandais-Briere C."/>
            <person name="Owens G.L."/>
            <person name="Carrere S."/>
            <person name="Mayjonade B."/>
            <person name="Legrand L."/>
            <person name="Gill N."/>
            <person name="Kane N.C."/>
            <person name="Bowers J.E."/>
            <person name="Hubner S."/>
            <person name="Bellec A."/>
            <person name="Berard A."/>
            <person name="Berges H."/>
            <person name="Blanchet N."/>
            <person name="Boniface M.C."/>
            <person name="Brunel D."/>
            <person name="Catrice O."/>
            <person name="Chaidir N."/>
            <person name="Claudel C."/>
            <person name="Donnadieu C."/>
            <person name="Faraut T."/>
            <person name="Fievet G."/>
            <person name="Helmstetter N."/>
            <person name="King M."/>
            <person name="Knapp S.J."/>
            <person name="Lai Z."/>
            <person name="Le Paslier M.C."/>
            <person name="Lippi Y."/>
            <person name="Lorenzon L."/>
            <person name="Mandel J.R."/>
            <person name="Marage G."/>
            <person name="Marchand G."/>
            <person name="Marquand E."/>
            <person name="Bret-Mestries E."/>
            <person name="Morien E."/>
            <person name="Nambeesan S."/>
            <person name="Nguyen T."/>
            <person name="Pegot-Espagnet P."/>
            <person name="Pouilly N."/>
            <person name="Raftis F."/>
            <person name="Sallet E."/>
            <person name="Schiex T."/>
            <person name="Thomas J."/>
            <person name="Vandecasteele C."/>
            <person name="Vares D."/>
            <person name="Vear F."/>
            <person name="Vautrin S."/>
            <person name="Crespi M."/>
            <person name="Mangin B."/>
            <person name="Burke J.M."/>
            <person name="Salse J."/>
            <person name="Munos S."/>
            <person name="Vincourt P."/>
            <person name="Rieseberg L.H."/>
            <person name="Langlade N.B."/>
        </authorList>
    </citation>
    <scope>NUCLEOTIDE SEQUENCE</scope>
    <source>
        <tissue evidence="1">Leaves</tissue>
    </source>
</reference>
<gene>
    <name evidence="1" type="ORF">HanXRQr2_Chr04g0150141</name>
</gene>
<dbReference type="Gramene" id="mRNA:HanXRQr2_Chr04g0150141">
    <property type="protein sequence ID" value="CDS:HanXRQr2_Chr04g0150141.1"/>
    <property type="gene ID" value="HanXRQr2_Chr04g0150141"/>
</dbReference>
<evidence type="ECO:0000313" key="1">
    <source>
        <dbReference type="EMBL" id="KAF5808837.1"/>
    </source>
</evidence>
<sequence>MFSERCNLCKSCIIRSSQVIWGLPLLLLPSTWRVSTTLIGSIFCLLFTCPNHLNLPSFILSDILATSNLSLKTSFLIRSNLMCPHNIIYKKQAPRKSLLN</sequence>
<comment type="caution">
    <text evidence="1">The sequence shown here is derived from an EMBL/GenBank/DDBJ whole genome shotgun (WGS) entry which is preliminary data.</text>
</comment>